<feature type="region of interest" description="Disordered" evidence="1">
    <location>
        <begin position="118"/>
        <end position="160"/>
    </location>
</feature>
<feature type="compositionally biased region" description="Low complexity" evidence="1">
    <location>
        <begin position="39"/>
        <end position="56"/>
    </location>
</feature>
<feature type="compositionally biased region" description="Polar residues" evidence="1">
    <location>
        <begin position="318"/>
        <end position="327"/>
    </location>
</feature>
<accession>A0A0S4IX16</accession>
<feature type="compositionally biased region" description="Low complexity" evidence="1">
    <location>
        <begin position="140"/>
        <end position="157"/>
    </location>
</feature>
<name>A0A0S4IX16_BODSA</name>
<dbReference type="Proteomes" id="UP000051952">
    <property type="component" value="Unassembled WGS sequence"/>
</dbReference>
<sequence>MLPPNFGPWGAPPGLFPIGALPPPLNSQNLSGHELSGVSSSSASSSSSSTSSSSSSEDNTISPELEAFIPILTSSNCVFHRGSPASSSSSEDNTISPELEAFIRSPQVQTVFSTEAVQRGALPPPPNPQNLSGHELSGVSSSSSASSSSSTSSSSSSEDNTISPELEAFIRSPQVQTVFSTEAVQRYRFYNDVDQIFTFLREAFAEEHSNIVRSLAQRLPFNALQASGSAAAAVSATTQQQGGQVQPHQQQPQQSLATAPTVHTGTITDPITSFLVEWFKTLQVHELPTVLQQKLSHSAAAAPVVPPTTLATPRNEHSSFPSTTITV</sequence>
<evidence type="ECO:0000313" key="2">
    <source>
        <dbReference type="EMBL" id="CUG35180.1"/>
    </source>
</evidence>
<proteinExistence type="predicted"/>
<dbReference type="EMBL" id="CYKH01000766">
    <property type="protein sequence ID" value="CUG35180.1"/>
    <property type="molecule type" value="Genomic_DNA"/>
</dbReference>
<reference evidence="3" key="1">
    <citation type="submission" date="2015-09" db="EMBL/GenBank/DDBJ databases">
        <authorList>
            <consortium name="Pathogen Informatics"/>
        </authorList>
    </citation>
    <scope>NUCLEOTIDE SEQUENCE [LARGE SCALE GENOMIC DNA]</scope>
    <source>
        <strain evidence="3">Lake Konstanz</strain>
    </source>
</reference>
<dbReference type="AlphaFoldDB" id="A0A0S4IX16"/>
<gene>
    <name evidence="2" type="ORF">BSAL_78070</name>
</gene>
<protein>
    <submittedName>
        <fullName evidence="2">Uncharacterized protein</fullName>
    </submittedName>
</protein>
<feature type="region of interest" description="Disordered" evidence="1">
    <location>
        <begin position="306"/>
        <end position="327"/>
    </location>
</feature>
<evidence type="ECO:0000313" key="3">
    <source>
        <dbReference type="Proteomes" id="UP000051952"/>
    </source>
</evidence>
<keyword evidence="3" id="KW-1185">Reference proteome</keyword>
<evidence type="ECO:0000256" key="1">
    <source>
        <dbReference type="SAM" id="MobiDB-lite"/>
    </source>
</evidence>
<organism evidence="2 3">
    <name type="scientific">Bodo saltans</name>
    <name type="common">Flagellated protozoan</name>
    <dbReference type="NCBI Taxonomy" id="75058"/>
    <lineage>
        <taxon>Eukaryota</taxon>
        <taxon>Discoba</taxon>
        <taxon>Euglenozoa</taxon>
        <taxon>Kinetoplastea</taxon>
        <taxon>Metakinetoplastina</taxon>
        <taxon>Eubodonida</taxon>
        <taxon>Bodonidae</taxon>
        <taxon>Bodo</taxon>
    </lineage>
</organism>
<feature type="region of interest" description="Disordered" evidence="1">
    <location>
        <begin position="235"/>
        <end position="260"/>
    </location>
</feature>
<feature type="region of interest" description="Disordered" evidence="1">
    <location>
        <begin position="17"/>
        <end position="62"/>
    </location>
</feature>